<reference evidence="2 3" key="1">
    <citation type="journal article" name="Sci. Rep.">
        <title>Genome-scale phylogenetic analyses confirm Olpidium as the closest living zoosporic fungus to the non-flagellated, terrestrial fungi.</title>
        <authorList>
            <person name="Chang Y."/>
            <person name="Rochon D."/>
            <person name="Sekimoto S."/>
            <person name="Wang Y."/>
            <person name="Chovatia M."/>
            <person name="Sandor L."/>
            <person name="Salamov A."/>
            <person name="Grigoriev I.V."/>
            <person name="Stajich J.E."/>
            <person name="Spatafora J.W."/>
        </authorList>
    </citation>
    <scope>NUCLEOTIDE SEQUENCE [LARGE SCALE GENOMIC DNA]</scope>
    <source>
        <strain evidence="2">S191</strain>
    </source>
</reference>
<feature type="region of interest" description="Disordered" evidence="1">
    <location>
        <begin position="1"/>
        <end position="79"/>
    </location>
</feature>
<feature type="region of interest" description="Disordered" evidence="1">
    <location>
        <begin position="220"/>
        <end position="265"/>
    </location>
</feature>
<evidence type="ECO:0000256" key="1">
    <source>
        <dbReference type="SAM" id="MobiDB-lite"/>
    </source>
</evidence>
<sequence length="286" mass="31167">LQQKGEEKGQRGKKGREKGKPLHFGNKRRAPPPSPPVPPGFRLRVSKSRRFAKSASPVGTATNPEGGGESRGSQASRFPLRAEVAGGGFRAAGMRRMQNRLARLASAKMGSFVGIGRAKPRPLCRCGSGSALMAMMMNCSVSSRGRQTTGQKASCHSVVKDRTMPGVPAGGGGAVVFINWPSTNHRKQQREQPAADELREEECSDRGWYTWPSQRGLAHAGSESLRWSTSPARGKGGYRQRKRTWTKGNSPKPTKYAQRSSKKSIRCSSDHPRFIHLYLRGAVTSD</sequence>
<feature type="non-terminal residue" evidence="2">
    <location>
        <position position="1"/>
    </location>
</feature>
<gene>
    <name evidence="2" type="ORF">BJ554DRAFT_4446</name>
</gene>
<comment type="caution">
    <text evidence="2">The sequence shown here is derived from an EMBL/GenBank/DDBJ whole genome shotgun (WGS) entry which is preliminary data.</text>
</comment>
<dbReference type="Proteomes" id="UP000673691">
    <property type="component" value="Unassembled WGS sequence"/>
</dbReference>
<protein>
    <submittedName>
        <fullName evidence="2">Uncharacterized protein</fullName>
    </submittedName>
</protein>
<dbReference type="AlphaFoldDB" id="A0A8H7ZM62"/>
<accession>A0A8H7ZM62</accession>
<keyword evidence="3" id="KW-1185">Reference proteome</keyword>
<feature type="compositionally biased region" description="Basic residues" evidence="1">
    <location>
        <begin position="236"/>
        <end position="245"/>
    </location>
</feature>
<evidence type="ECO:0000313" key="3">
    <source>
        <dbReference type="Proteomes" id="UP000673691"/>
    </source>
</evidence>
<feature type="compositionally biased region" description="Basic and acidic residues" evidence="1">
    <location>
        <begin position="1"/>
        <end position="10"/>
    </location>
</feature>
<proteinExistence type="predicted"/>
<evidence type="ECO:0000313" key="2">
    <source>
        <dbReference type="EMBL" id="KAG5455951.1"/>
    </source>
</evidence>
<name>A0A8H7ZM62_9FUNG</name>
<dbReference type="EMBL" id="JAEFCI010012513">
    <property type="protein sequence ID" value="KAG5455951.1"/>
    <property type="molecule type" value="Genomic_DNA"/>
</dbReference>
<organism evidence="2 3">
    <name type="scientific">Olpidium bornovanus</name>
    <dbReference type="NCBI Taxonomy" id="278681"/>
    <lineage>
        <taxon>Eukaryota</taxon>
        <taxon>Fungi</taxon>
        <taxon>Fungi incertae sedis</taxon>
        <taxon>Olpidiomycota</taxon>
        <taxon>Olpidiomycotina</taxon>
        <taxon>Olpidiomycetes</taxon>
        <taxon>Olpidiales</taxon>
        <taxon>Olpidiaceae</taxon>
        <taxon>Olpidium</taxon>
    </lineage>
</organism>